<feature type="transmembrane region" description="Helical" evidence="1">
    <location>
        <begin position="186"/>
        <end position="209"/>
    </location>
</feature>
<accession>A0ABD0K9Y0</accession>
<name>A0ABD0K9Y0_9CAEN</name>
<gene>
    <name evidence="3" type="ORF">BaRGS_00024899</name>
</gene>
<keyword evidence="1" id="KW-1133">Transmembrane helix</keyword>
<dbReference type="InterPro" id="IPR038050">
    <property type="entry name" value="Neuro_actylchol_rec"/>
</dbReference>
<evidence type="ECO:0000256" key="1">
    <source>
        <dbReference type="SAM" id="Phobius"/>
    </source>
</evidence>
<feature type="domain" description="Neurotransmitter-gated ion-channel transmembrane" evidence="2">
    <location>
        <begin position="100"/>
        <end position="187"/>
    </location>
</feature>
<evidence type="ECO:0000313" key="4">
    <source>
        <dbReference type="Proteomes" id="UP001519460"/>
    </source>
</evidence>
<keyword evidence="1" id="KW-0812">Transmembrane</keyword>
<proteinExistence type="predicted"/>
<dbReference type="Pfam" id="PF02932">
    <property type="entry name" value="Neur_chan_memb"/>
    <property type="match status" value="1"/>
</dbReference>
<keyword evidence="1" id="KW-0472">Membrane</keyword>
<dbReference type="PANTHER" id="PTHR18945">
    <property type="entry name" value="NEUROTRANSMITTER GATED ION CHANNEL"/>
    <property type="match status" value="1"/>
</dbReference>
<keyword evidence="4" id="KW-1185">Reference proteome</keyword>
<dbReference type="Gene3D" id="1.20.58.390">
    <property type="entry name" value="Neurotransmitter-gated ion-channel transmembrane domain"/>
    <property type="match status" value="1"/>
</dbReference>
<organism evidence="3 4">
    <name type="scientific">Batillaria attramentaria</name>
    <dbReference type="NCBI Taxonomy" id="370345"/>
    <lineage>
        <taxon>Eukaryota</taxon>
        <taxon>Metazoa</taxon>
        <taxon>Spiralia</taxon>
        <taxon>Lophotrochozoa</taxon>
        <taxon>Mollusca</taxon>
        <taxon>Gastropoda</taxon>
        <taxon>Caenogastropoda</taxon>
        <taxon>Sorbeoconcha</taxon>
        <taxon>Cerithioidea</taxon>
        <taxon>Batillariidae</taxon>
        <taxon>Batillaria</taxon>
    </lineage>
</organism>
<feature type="transmembrane region" description="Helical" evidence="1">
    <location>
        <begin position="122"/>
        <end position="141"/>
    </location>
</feature>
<protein>
    <recommendedName>
        <fullName evidence="2">Neurotransmitter-gated ion-channel transmembrane domain-containing protein</fullName>
    </recommendedName>
</protein>
<evidence type="ECO:0000313" key="3">
    <source>
        <dbReference type="EMBL" id="KAK7483882.1"/>
    </source>
</evidence>
<dbReference type="AlphaFoldDB" id="A0ABD0K9Y0"/>
<dbReference type="Proteomes" id="UP001519460">
    <property type="component" value="Unassembled WGS sequence"/>
</dbReference>
<dbReference type="SUPFAM" id="SSF90112">
    <property type="entry name" value="Neurotransmitter-gated ion-channel transmembrane pore"/>
    <property type="match status" value="1"/>
</dbReference>
<evidence type="ECO:0000259" key="2">
    <source>
        <dbReference type="Pfam" id="PF02932"/>
    </source>
</evidence>
<feature type="transmembrane region" description="Helical" evidence="1">
    <location>
        <begin position="153"/>
        <end position="174"/>
    </location>
</feature>
<sequence length="231" mass="26878">MELAEFPFDIQDISVLVTSELKEEEVELVEDEHLLSVVDTHTFSDEQEWMLHNYVTTEPKTLLETEFTQFTHSKPGLFFKCCAERRSGFFVWNIMFVMSVISALSLVTFAVDRALPQNRIQLSFILVLAGVTFKFVASQAVPRISYLTHLDRYILTLMIFLFLVAVWHGVVTLFDYSNDLQKTMDFWAFIGFIILFVLIVIISVVFMSIKGYKRRSDVLQNEQDYLVRIQC</sequence>
<dbReference type="InterPro" id="IPR006029">
    <property type="entry name" value="Neurotrans-gated_channel_TM"/>
</dbReference>
<reference evidence="3 4" key="1">
    <citation type="journal article" date="2023" name="Sci. Data">
        <title>Genome assembly of the Korean intertidal mud-creeper Batillaria attramentaria.</title>
        <authorList>
            <person name="Patra A.K."/>
            <person name="Ho P.T."/>
            <person name="Jun S."/>
            <person name="Lee S.J."/>
            <person name="Kim Y."/>
            <person name="Won Y.J."/>
        </authorList>
    </citation>
    <scope>NUCLEOTIDE SEQUENCE [LARGE SCALE GENOMIC DNA]</scope>
    <source>
        <strain evidence="3">Wonlab-2016</strain>
    </source>
</reference>
<dbReference type="InterPro" id="IPR006201">
    <property type="entry name" value="Neur_channel"/>
</dbReference>
<comment type="caution">
    <text evidence="3">The sequence shown here is derived from an EMBL/GenBank/DDBJ whole genome shotgun (WGS) entry which is preliminary data.</text>
</comment>
<dbReference type="EMBL" id="JACVVK020000219">
    <property type="protein sequence ID" value="KAK7483882.1"/>
    <property type="molecule type" value="Genomic_DNA"/>
</dbReference>
<dbReference type="InterPro" id="IPR036719">
    <property type="entry name" value="Neuro-gated_channel_TM_sf"/>
</dbReference>
<feature type="transmembrane region" description="Helical" evidence="1">
    <location>
        <begin position="89"/>
        <end position="110"/>
    </location>
</feature>